<feature type="chain" id="PRO_5025484735" description="dolichol kinase" evidence="11">
    <location>
        <begin position="19"/>
        <end position="584"/>
    </location>
</feature>
<feature type="transmembrane region" description="Helical" evidence="10">
    <location>
        <begin position="343"/>
        <end position="364"/>
    </location>
</feature>
<reference evidence="12" key="1">
    <citation type="submission" date="2025-08" db="UniProtKB">
        <authorList>
            <consortium name="Ensembl"/>
        </authorList>
    </citation>
    <scope>IDENTIFICATION</scope>
</reference>
<organism evidence="12 13">
    <name type="scientific">Podarcis muralis</name>
    <name type="common">Wall lizard</name>
    <name type="synonym">Lacerta muralis</name>
    <dbReference type="NCBI Taxonomy" id="64176"/>
    <lineage>
        <taxon>Eukaryota</taxon>
        <taxon>Metazoa</taxon>
        <taxon>Chordata</taxon>
        <taxon>Craniata</taxon>
        <taxon>Vertebrata</taxon>
        <taxon>Euteleostomi</taxon>
        <taxon>Lepidosauria</taxon>
        <taxon>Squamata</taxon>
        <taxon>Bifurcata</taxon>
        <taxon>Unidentata</taxon>
        <taxon>Episquamata</taxon>
        <taxon>Laterata</taxon>
        <taxon>Lacertibaenia</taxon>
        <taxon>Lacertidae</taxon>
        <taxon>Podarcis</taxon>
    </lineage>
</organism>
<feature type="transmembrane region" description="Helical" evidence="10">
    <location>
        <begin position="153"/>
        <end position="177"/>
    </location>
</feature>
<protein>
    <recommendedName>
        <fullName evidence="3">dolichol kinase</fullName>
        <ecNumber evidence="3">2.7.1.108</ecNumber>
    </recommendedName>
</protein>
<keyword evidence="5 10" id="KW-0812">Transmembrane</keyword>
<dbReference type="Proteomes" id="UP000472272">
    <property type="component" value="Unplaced"/>
</dbReference>
<feature type="transmembrane region" description="Helical" evidence="10">
    <location>
        <begin position="406"/>
        <end position="426"/>
    </location>
</feature>
<evidence type="ECO:0000256" key="9">
    <source>
        <dbReference type="ARBA" id="ARBA00023136"/>
    </source>
</evidence>
<evidence type="ECO:0000313" key="12">
    <source>
        <dbReference type="Ensembl" id="ENSPMRP00000033972.1"/>
    </source>
</evidence>
<keyword evidence="6" id="KW-0418">Kinase</keyword>
<sequence>MGWFLLSLLGRALRYKRAFDSEGNRQTDTHTERPHLKILDQNKQLPGFSEHRERNSLAVTMLSKQPIIVESLIMFTIVLCVHSTVWDRFSWCAIALAIQAFYIQFKWDNLLRLGSAVFQFRAGANSGLFPACMAVPLLGIVMKERCQAAGIVYFERFGIIVASTGMIIALFLSVIALGVTKPVPTNTCILSGIAGSLIIYTMKHSLTVSEVIEVLEVLLIFVYLSMILLYLLPRCFTPGEALLVLTGISFVLNQLIKRSLNVTESRGDPIDFFLLVVVVGVVLLGIFFTALFFFMDSGTWISSMFFHMMTAVLGLGVVMPWLYRLIRQNPLFWLSQFLSQTQTRVYLLAYWILLAALACTVVLYQNAKRSSGSKKHQASTITRKYFHFIVVATYVPGLIYDRQLLYVAAVVCLAVFILLEYIRYFTIKPLGHTLRNLLSLFLDERDSGPLILTHIYLLLGMSLPVWLFPRPCASKATLPGAGALAPYSGVLAVGIGDSVASIFGSTVGEIKWPGTKKTFEGTMMGIFAQIIAVAIILIFDSGVDLNASYSWILASISLVSLLEAYTTQVDNLLLPLYLQILLMT</sequence>
<evidence type="ECO:0000256" key="6">
    <source>
        <dbReference type="ARBA" id="ARBA00022777"/>
    </source>
</evidence>
<name>A0A670KGW1_PODMU</name>
<feature type="signal peptide" evidence="11">
    <location>
        <begin position="1"/>
        <end position="18"/>
    </location>
</feature>
<feature type="transmembrane region" description="Helical" evidence="10">
    <location>
        <begin position="214"/>
        <end position="232"/>
    </location>
</feature>
<dbReference type="GO" id="GO:0004168">
    <property type="term" value="F:dolichol kinase activity"/>
    <property type="evidence" value="ECO:0007669"/>
    <property type="project" value="UniProtKB-EC"/>
</dbReference>
<feature type="transmembrane region" description="Helical" evidence="10">
    <location>
        <begin position="305"/>
        <end position="323"/>
    </location>
</feature>
<evidence type="ECO:0000256" key="10">
    <source>
        <dbReference type="SAM" id="Phobius"/>
    </source>
</evidence>
<dbReference type="AlphaFoldDB" id="A0A670KGW1"/>
<dbReference type="GO" id="GO:0043048">
    <property type="term" value="P:dolichyl monophosphate biosynthetic process"/>
    <property type="evidence" value="ECO:0007669"/>
    <property type="project" value="Ensembl"/>
</dbReference>
<comment type="similarity">
    <text evidence="2">Belongs to the polyprenol kinase family.</text>
</comment>
<dbReference type="Ensembl" id="ENSPMRT00000036033.1">
    <property type="protein sequence ID" value="ENSPMRP00000033972.1"/>
    <property type="gene ID" value="ENSPMRG00000022039.1"/>
</dbReference>
<feature type="transmembrane region" description="Helical" evidence="10">
    <location>
        <begin position="487"/>
        <end position="507"/>
    </location>
</feature>
<dbReference type="GeneTree" id="ENSGT00390000004067"/>
<dbReference type="EC" id="2.7.1.108" evidence="3"/>
<keyword evidence="8 10" id="KW-1133">Transmembrane helix</keyword>
<evidence type="ECO:0000313" key="13">
    <source>
        <dbReference type="Proteomes" id="UP000472272"/>
    </source>
</evidence>
<evidence type="ECO:0000256" key="3">
    <source>
        <dbReference type="ARBA" id="ARBA00012132"/>
    </source>
</evidence>
<feature type="transmembrane region" description="Helical" evidence="10">
    <location>
        <begin position="272"/>
        <end position="293"/>
    </location>
</feature>
<evidence type="ECO:0000256" key="8">
    <source>
        <dbReference type="ARBA" id="ARBA00022989"/>
    </source>
</evidence>
<keyword evidence="7" id="KW-0256">Endoplasmic reticulum</keyword>
<feature type="transmembrane region" description="Helical" evidence="10">
    <location>
        <begin position="447"/>
        <end position="467"/>
    </location>
</feature>
<dbReference type="OMA" id="EIHWPGT"/>
<dbReference type="GO" id="GO:0005789">
    <property type="term" value="C:endoplasmic reticulum membrane"/>
    <property type="evidence" value="ECO:0007669"/>
    <property type="project" value="UniProtKB-SubCell"/>
</dbReference>
<dbReference type="PANTHER" id="PTHR13205:SF15">
    <property type="entry name" value="DOLICHOL KINASE"/>
    <property type="match status" value="1"/>
</dbReference>
<dbReference type="InterPro" id="IPR032974">
    <property type="entry name" value="Polypren_kinase"/>
</dbReference>
<feature type="transmembrane region" description="Helical" evidence="10">
    <location>
        <begin position="519"/>
        <end position="539"/>
    </location>
</feature>
<feature type="transmembrane region" description="Helical" evidence="10">
    <location>
        <begin position="385"/>
        <end position="400"/>
    </location>
</feature>
<proteinExistence type="inferred from homology"/>
<dbReference type="GO" id="GO:0180047">
    <property type="term" value="P:dolichol phosphate mannose biosynthetic process"/>
    <property type="evidence" value="ECO:0007669"/>
    <property type="project" value="Ensembl"/>
</dbReference>
<keyword evidence="4" id="KW-0808">Transferase</keyword>
<evidence type="ECO:0000256" key="5">
    <source>
        <dbReference type="ARBA" id="ARBA00022692"/>
    </source>
</evidence>
<comment type="subcellular location">
    <subcellularLocation>
        <location evidence="1">Endoplasmic reticulum membrane</location>
        <topology evidence="1">Multi-pass membrane protein</topology>
    </subcellularLocation>
</comment>
<evidence type="ECO:0000256" key="1">
    <source>
        <dbReference type="ARBA" id="ARBA00004477"/>
    </source>
</evidence>
<feature type="transmembrane region" description="Helical" evidence="10">
    <location>
        <begin position="551"/>
        <end position="578"/>
    </location>
</feature>
<keyword evidence="13" id="KW-1185">Reference proteome</keyword>
<keyword evidence="9 10" id="KW-0472">Membrane</keyword>
<evidence type="ECO:0000256" key="4">
    <source>
        <dbReference type="ARBA" id="ARBA00022679"/>
    </source>
</evidence>
<evidence type="ECO:0000256" key="7">
    <source>
        <dbReference type="ARBA" id="ARBA00022824"/>
    </source>
</evidence>
<dbReference type="GO" id="GO:0006487">
    <property type="term" value="P:protein N-linked glycosylation"/>
    <property type="evidence" value="ECO:0007669"/>
    <property type="project" value="Ensembl"/>
</dbReference>
<dbReference type="PANTHER" id="PTHR13205">
    <property type="entry name" value="TRANSMEMBRANE PROTEIN 15-RELATED"/>
    <property type="match status" value="1"/>
</dbReference>
<keyword evidence="11" id="KW-0732">Signal</keyword>
<feature type="transmembrane region" description="Helical" evidence="10">
    <location>
        <begin position="117"/>
        <end position="141"/>
    </location>
</feature>
<gene>
    <name evidence="12" type="primary">DOLK</name>
</gene>
<evidence type="ECO:0000256" key="11">
    <source>
        <dbReference type="SAM" id="SignalP"/>
    </source>
</evidence>
<evidence type="ECO:0000256" key="2">
    <source>
        <dbReference type="ARBA" id="ARBA00010794"/>
    </source>
</evidence>
<accession>A0A670KGW1</accession>
<reference evidence="12" key="2">
    <citation type="submission" date="2025-09" db="UniProtKB">
        <authorList>
            <consortium name="Ensembl"/>
        </authorList>
    </citation>
    <scope>IDENTIFICATION</scope>
</reference>